<evidence type="ECO:0000256" key="6">
    <source>
        <dbReference type="ARBA" id="ARBA00023136"/>
    </source>
</evidence>
<dbReference type="RefSeq" id="WP_092791323.1">
    <property type="nucleotide sequence ID" value="NZ_FOPC01000006.1"/>
</dbReference>
<keyword evidence="2 8" id="KW-0813">Transport</keyword>
<protein>
    <submittedName>
        <fullName evidence="12">Outer membrane receptor for ferrienterochelin and colicins</fullName>
    </submittedName>
</protein>
<evidence type="ECO:0000256" key="8">
    <source>
        <dbReference type="PROSITE-ProRule" id="PRU01360"/>
    </source>
</evidence>
<dbReference type="InterPro" id="IPR000531">
    <property type="entry name" value="Beta-barrel_TonB"/>
</dbReference>
<evidence type="ECO:0000256" key="9">
    <source>
        <dbReference type="RuleBase" id="RU003357"/>
    </source>
</evidence>
<dbReference type="AlphaFoldDB" id="A0A1I2TTN7"/>
<gene>
    <name evidence="12" type="ORF">SAMN04487988_106205</name>
</gene>
<dbReference type="EMBL" id="FOPC01000006">
    <property type="protein sequence ID" value="SFG68220.1"/>
    <property type="molecule type" value="Genomic_DNA"/>
</dbReference>
<dbReference type="InterPro" id="IPR039426">
    <property type="entry name" value="TonB-dep_rcpt-like"/>
</dbReference>
<dbReference type="GO" id="GO:0015344">
    <property type="term" value="F:siderophore uptake transmembrane transporter activity"/>
    <property type="evidence" value="ECO:0007669"/>
    <property type="project" value="TreeGrafter"/>
</dbReference>
<keyword evidence="7 8" id="KW-0998">Cell outer membrane</keyword>
<evidence type="ECO:0000256" key="1">
    <source>
        <dbReference type="ARBA" id="ARBA00004571"/>
    </source>
</evidence>
<evidence type="ECO:0000256" key="7">
    <source>
        <dbReference type="ARBA" id="ARBA00023237"/>
    </source>
</evidence>
<accession>A0A1I2TTN7</accession>
<keyword evidence="4 8" id="KW-0812">Transmembrane</keyword>
<dbReference type="InterPro" id="IPR008969">
    <property type="entry name" value="CarboxyPept-like_regulatory"/>
</dbReference>
<keyword evidence="3 8" id="KW-1134">Transmembrane beta strand</keyword>
<keyword evidence="5 9" id="KW-0798">TonB box</keyword>
<keyword evidence="12" id="KW-0675">Receptor</keyword>
<dbReference type="SUPFAM" id="SSF56935">
    <property type="entry name" value="Porins"/>
    <property type="match status" value="1"/>
</dbReference>
<dbReference type="OrthoDB" id="1109239at2"/>
<comment type="similarity">
    <text evidence="8 9">Belongs to the TonB-dependent receptor family.</text>
</comment>
<organism evidence="12 13">
    <name type="scientific">Algoriphagus hitonicola</name>
    <dbReference type="NCBI Taxonomy" id="435880"/>
    <lineage>
        <taxon>Bacteria</taxon>
        <taxon>Pseudomonadati</taxon>
        <taxon>Bacteroidota</taxon>
        <taxon>Cytophagia</taxon>
        <taxon>Cytophagales</taxon>
        <taxon>Cyclobacteriaceae</taxon>
        <taxon>Algoriphagus</taxon>
    </lineage>
</organism>
<comment type="subcellular location">
    <subcellularLocation>
        <location evidence="1 8">Cell outer membrane</location>
        <topology evidence="1 8">Multi-pass membrane protein</topology>
    </subcellularLocation>
</comment>
<evidence type="ECO:0000313" key="12">
    <source>
        <dbReference type="EMBL" id="SFG68220.1"/>
    </source>
</evidence>
<dbReference type="Proteomes" id="UP000199642">
    <property type="component" value="Unassembled WGS sequence"/>
</dbReference>
<evidence type="ECO:0000259" key="10">
    <source>
        <dbReference type="Pfam" id="PF00593"/>
    </source>
</evidence>
<dbReference type="PROSITE" id="PS52016">
    <property type="entry name" value="TONB_DEPENDENT_REC_3"/>
    <property type="match status" value="1"/>
</dbReference>
<dbReference type="GO" id="GO:0044718">
    <property type="term" value="P:siderophore transmembrane transport"/>
    <property type="evidence" value="ECO:0007669"/>
    <property type="project" value="TreeGrafter"/>
</dbReference>
<evidence type="ECO:0000256" key="5">
    <source>
        <dbReference type="ARBA" id="ARBA00023077"/>
    </source>
</evidence>
<keyword evidence="6 8" id="KW-0472">Membrane</keyword>
<feature type="domain" description="TonB-dependent receptor plug" evidence="11">
    <location>
        <begin position="121"/>
        <end position="225"/>
    </location>
</feature>
<dbReference type="Pfam" id="PF07715">
    <property type="entry name" value="Plug"/>
    <property type="match status" value="1"/>
</dbReference>
<dbReference type="PANTHER" id="PTHR30069">
    <property type="entry name" value="TONB-DEPENDENT OUTER MEMBRANE RECEPTOR"/>
    <property type="match status" value="1"/>
</dbReference>
<evidence type="ECO:0000256" key="2">
    <source>
        <dbReference type="ARBA" id="ARBA00022448"/>
    </source>
</evidence>
<dbReference type="STRING" id="435880.SAMN04487988_106205"/>
<dbReference type="Gene3D" id="2.170.130.10">
    <property type="entry name" value="TonB-dependent receptor, plug domain"/>
    <property type="match status" value="1"/>
</dbReference>
<name>A0A1I2TTN7_9BACT</name>
<dbReference type="InterPro" id="IPR036942">
    <property type="entry name" value="Beta-barrel_TonB_sf"/>
</dbReference>
<dbReference type="SUPFAM" id="SSF49464">
    <property type="entry name" value="Carboxypeptidase regulatory domain-like"/>
    <property type="match status" value="1"/>
</dbReference>
<evidence type="ECO:0000259" key="11">
    <source>
        <dbReference type="Pfam" id="PF07715"/>
    </source>
</evidence>
<dbReference type="Gene3D" id="2.40.170.20">
    <property type="entry name" value="TonB-dependent receptor, beta-barrel domain"/>
    <property type="match status" value="1"/>
</dbReference>
<dbReference type="InterPro" id="IPR012910">
    <property type="entry name" value="Plug_dom"/>
</dbReference>
<dbReference type="Pfam" id="PF13715">
    <property type="entry name" value="CarbopepD_reg_2"/>
    <property type="match status" value="1"/>
</dbReference>
<evidence type="ECO:0000313" key="13">
    <source>
        <dbReference type="Proteomes" id="UP000199642"/>
    </source>
</evidence>
<dbReference type="PANTHER" id="PTHR30069:SF57">
    <property type="entry name" value="TONB-DEPENDENT RECEPTOR"/>
    <property type="match status" value="1"/>
</dbReference>
<proteinExistence type="inferred from homology"/>
<keyword evidence="13" id="KW-1185">Reference proteome</keyword>
<dbReference type="InterPro" id="IPR037066">
    <property type="entry name" value="Plug_dom_sf"/>
</dbReference>
<sequence>MNRKFIIIFGIIGLLSLGGYGNLFGQNLLKGKIESKGVPIEFASILIKDSNAGTMSDSLGVFEISVPKEEMITLQISRIGFKTIQRQIRNAAEFLRIEMEELDSSLDEVVISGTLEQVSRSASPVPVEVYKDSFFKANPTPSIFESLQTVNGVRPQINCNICNTGDIHINGLEGPYTMILIDGMPIVSGLATVYGLTGIPQSLVDRIEVVKGPASTLYGSEAVGGLINVITKNALNAPLVSLDYFGTSWGEHNLDLGVKSQWGNNIQSLTGLNLFNYSNPIDNNGDGMTDLTLAKRASLFQKINWLRNSKKEFNLAGRFVYEDRWGGETNWNREARGGDQIYGESIYTKRWELFGNYELPVRQGMNFQFSVNSHDQNSAYGDQLYLAKQSIAFGQLTWNQTLGNHQFLSGLAYRYTFYDDNTPATQQFGSDENEPSEIHLPGIFVQDEIKFSPASTLLLGLRSDFNSIHGVILSPRMNLKIQSQDQSSIFRFSLGNGFRVANVFTEDHAALTGAREVVFMEELNPERSWNSNINLIKKFYTDGGDFISFDASAFYTQFSNRIVPDYETNPNQIIYSNLSGQAISKGVSLTSTLALRNGFEGSIGMTLMDVKLDQNGERLQQLLTERFSAVWNLGYQFQPWKMSVNYTGNLYSPMRLPLLGELDSRAEFSPWWSIQNVQLTKQLGDRFELYGGVKNLLNFTPPANSIARAFDPFDRGVEFGSDGSVIPTPNNPEALTFDPTYMFAPNQGIRGFLGVRYTIF</sequence>
<evidence type="ECO:0000256" key="3">
    <source>
        <dbReference type="ARBA" id="ARBA00022452"/>
    </source>
</evidence>
<reference evidence="13" key="1">
    <citation type="submission" date="2016-10" db="EMBL/GenBank/DDBJ databases">
        <authorList>
            <person name="Varghese N."/>
            <person name="Submissions S."/>
        </authorList>
    </citation>
    <scope>NUCLEOTIDE SEQUENCE [LARGE SCALE GENOMIC DNA]</scope>
    <source>
        <strain evidence="13">DSM 19315</strain>
    </source>
</reference>
<dbReference type="Pfam" id="PF00593">
    <property type="entry name" value="TonB_dep_Rec_b-barrel"/>
    <property type="match status" value="1"/>
</dbReference>
<feature type="domain" description="TonB-dependent receptor-like beta-barrel" evidence="10">
    <location>
        <begin position="273"/>
        <end position="696"/>
    </location>
</feature>
<dbReference type="GO" id="GO:0009279">
    <property type="term" value="C:cell outer membrane"/>
    <property type="evidence" value="ECO:0007669"/>
    <property type="project" value="UniProtKB-SubCell"/>
</dbReference>
<evidence type="ECO:0000256" key="4">
    <source>
        <dbReference type="ARBA" id="ARBA00022692"/>
    </source>
</evidence>